<organism evidence="1 2">
    <name type="scientific">Artomyces pyxidatus</name>
    <dbReference type="NCBI Taxonomy" id="48021"/>
    <lineage>
        <taxon>Eukaryota</taxon>
        <taxon>Fungi</taxon>
        <taxon>Dikarya</taxon>
        <taxon>Basidiomycota</taxon>
        <taxon>Agaricomycotina</taxon>
        <taxon>Agaricomycetes</taxon>
        <taxon>Russulales</taxon>
        <taxon>Auriscalpiaceae</taxon>
        <taxon>Artomyces</taxon>
    </lineage>
</organism>
<protein>
    <submittedName>
        <fullName evidence="1">Uncharacterized protein</fullName>
    </submittedName>
</protein>
<dbReference type="Proteomes" id="UP000814140">
    <property type="component" value="Unassembled WGS sequence"/>
</dbReference>
<comment type="caution">
    <text evidence="1">The sequence shown here is derived from an EMBL/GenBank/DDBJ whole genome shotgun (WGS) entry which is preliminary data.</text>
</comment>
<reference evidence="1" key="1">
    <citation type="submission" date="2021-03" db="EMBL/GenBank/DDBJ databases">
        <authorList>
            <consortium name="DOE Joint Genome Institute"/>
            <person name="Ahrendt S."/>
            <person name="Looney B.P."/>
            <person name="Miyauchi S."/>
            <person name="Morin E."/>
            <person name="Drula E."/>
            <person name="Courty P.E."/>
            <person name="Chicoki N."/>
            <person name="Fauchery L."/>
            <person name="Kohler A."/>
            <person name="Kuo A."/>
            <person name="Labutti K."/>
            <person name="Pangilinan J."/>
            <person name="Lipzen A."/>
            <person name="Riley R."/>
            <person name="Andreopoulos W."/>
            <person name="He G."/>
            <person name="Johnson J."/>
            <person name="Barry K.W."/>
            <person name="Grigoriev I.V."/>
            <person name="Nagy L."/>
            <person name="Hibbett D."/>
            <person name="Henrissat B."/>
            <person name="Matheny P.B."/>
            <person name="Labbe J."/>
            <person name="Martin F."/>
        </authorList>
    </citation>
    <scope>NUCLEOTIDE SEQUENCE</scope>
    <source>
        <strain evidence="1">HHB10654</strain>
    </source>
</reference>
<gene>
    <name evidence="1" type="ORF">BV25DRAFT_1837088</name>
</gene>
<name>A0ACB8T870_9AGAM</name>
<evidence type="ECO:0000313" key="2">
    <source>
        <dbReference type="Proteomes" id="UP000814140"/>
    </source>
</evidence>
<reference evidence="1" key="2">
    <citation type="journal article" date="2022" name="New Phytol.">
        <title>Evolutionary transition to the ectomycorrhizal habit in the genomes of a hyperdiverse lineage of mushroom-forming fungi.</title>
        <authorList>
            <person name="Looney B."/>
            <person name="Miyauchi S."/>
            <person name="Morin E."/>
            <person name="Drula E."/>
            <person name="Courty P.E."/>
            <person name="Kohler A."/>
            <person name="Kuo A."/>
            <person name="LaButti K."/>
            <person name="Pangilinan J."/>
            <person name="Lipzen A."/>
            <person name="Riley R."/>
            <person name="Andreopoulos W."/>
            <person name="He G."/>
            <person name="Johnson J."/>
            <person name="Nolan M."/>
            <person name="Tritt A."/>
            <person name="Barry K.W."/>
            <person name="Grigoriev I.V."/>
            <person name="Nagy L.G."/>
            <person name="Hibbett D."/>
            <person name="Henrissat B."/>
            <person name="Matheny P.B."/>
            <person name="Labbe J."/>
            <person name="Martin F.M."/>
        </authorList>
    </citation>
    <scope>NUCLEOTIDE SEQUENCE</scope>
    <source>
        <strain evidence="1">HHB10654</strain>
    </source>
</reference>
<keyword evidence="2" id="KW-1185">Reference proteome</keyword>
<dbReference type="EMBL" id="MU277199">
    <property type="protein sequence ID" value="KAI0064331.1"/>
    <property type="molecule type" value="Genomic_DNA"/>
</dbReference>
<accession>A0ACB8T870</accession>
<proteinExistence type="predicted"/>
<sequence>MQNSHHPQAPPAQRWYVVFRGTEQGIFTDWSTAASRVIGVAGAIHRRFGRLEDAQAALAAFNEQEAAAADSLAAEMQGLVLGPGAPAAVLPPPAPTAAPPTPAAAPATLAAAAAAPPAAAPVLGTLVHAPAAASAAGAHLNVHAAPHAPPPSNASEEDLGVHVGPFGPWHGAIGGALHAHSQPAAAGNVGATYGSSPPSLWNASSVYGGGSTSAPSVASWGSHTPATLAFAPLVPTQPVVHGLPSSGRRYYAVVRGRQIGIFDYPWAAVRELIRDYPDALYRPFRTLSEASHWYLEQTEDRNDSA</sequence>
<evidence type="ECO:0000313" key="1">
    <source>
        <dbReference type="EMBL" id="KAI0064331.1"/>
    </source>
</evidence>